<dbReference type="Pfam" id="PF12697">
    <property type="entry name" value="Abhydrolase_6"/>
    <property type="match status" value="1"/>
</dbReference>
<dbReference type="InterPro" id="IPR050266">
    <property type="entry name" value="AB_hydrolase_sf"/>
</dbReference>
<dbReference type="RefSeq" id="WP_099513478.1">
    <property type="nucleotide sequence ID" value="NZ_CP016617.1"/>
</dbReference>
<evidence type="ECO:0000256" key="1">
    <source>
        <dbReference type="ARBA" id="ARBA00022801"/>
    </source>
</evidence>
<dbReference type="KEGG" id="moc:BB934_29100"/>
<keyword evidence="3" id="KW-0614">Plasmid</keyword>
<name>A0A1B2EQY3_9HYPH</name>
<geneLocation type="plasmid" evidence="3">
    <name>unnamed1</name>
</geneLocation>
<dbReference type="Gene3D" id="3.40.50.1820">
    <property type="entry name" value="alpha/beta hydrolase"/>
    <property type="match status" value="1"/>
</dbReference>
<dbReference type="GO" id="GO:0016787">
    <property type="term" value="F:hydrolase activity"/>
    <property type="evidence" value="ECO:0007669"/>
    <property type="project" value="UniProtKB-KW"/>
</dbReference>
<dbReference type="OrthoDB" id="9780765at2"/>
<dbReference type="GO" id="GO:0016020">
    <property type="term" value="C:membrane"/>
    <property type="evidence" value="ECO:0007669"/>
    <property type="project" value="TreeGrafter"/>
</dbReference>
<evidence type="ECO:0000259" key="2">
    <source>
        <dbReference type="Pfam" id="PF12697"/>
    </source>
</evidence>
<gene>
    <name evidence="3" type="ORF">BB934_29100</name>
</gene>
<keyword evidence="1" id="KW-0378">Hydrolase</keyword>
<accession>A0A1B2EQY3</accession>
<protein>
    <recommendedName>
        <fullName evidence="2">AB hydrolase-1 domain-containing protein</fullName>
    </recommendedName>
</protein>
<dbReference type="AlphaFoldDB" id="A0A1B2EQY3"/>
<proteinExistence type="predicted"/>
<evidence type="ECO:0000313" key="3">
    <source>
        <dbReference type="EMBL" id="ANY82370.1"/>
    </source>
</evidence>
<organism evidence="3">
    <name type="scientific">Microvirga ossetica</name>
    <dbReference type="NCBI Taxonomy" id="1882682"/>
    <lineage>
        <taxon>Bacteria</taxon>
        <taxon>Pseudomonadati</taxon>
        <taxon>Pseudomonadota</taxon>
        <taxon>Alphaproteobacteria</taxon>
        <taxon>Hyphomicrobiales</taxon>
        <taxon>Methylobacteriaceae</taxon>
        <taxon>Microvirga</taxon>
    </lineage>
</organism>
<dbReference type="InterPro" id="IPR029058">
    <property type="entry name" value="AB_hydrolase_fold"/>
</dbReference>
<dbReference type="PRINTS" id="PR00111">
    <property type="entry name" value="ABHYDROLASE"/>
</dbReference>
<dbReference type="EMBL" id="CP016617">
    <property type="protein sequence ID" value="ANY82370.1"/>
    <property type="molecule type" value="Genomic_DNA"/>
</dbReference>
<dbReference type="InterPro" id="IPR000073">
    <property type="entry name" value="AB_hydrolase_1"/>
</dbReference>
<sequence>MSRPILHLQDQGSGTPALVILHYFAGSLRSWLHVTGDLSHTFRCLRIDIPGFGRSAPLPAYSVDAVAQVVATLIAGLRLDSYVLVGHSMGGKLALACAAANPPGLAGVVLVAPSPPSPEPMDEGERSRLLATHGDRASAERTVRTIARRPIPMADVAICVEDNLLTSPEAWNWWLAQGSREDITAEAGRVACPVLVLGGSDDPVIPPHVIAAEVMPHLADAYHIEIAGAGHLLPLEAAQEVGDAIRTFVALPCRRAGAGTAHP</sequence>
<dbReference type="PANTHER" id="PTHR43798:SF31">
    <property type="entry name" value="AB HYDROLASE SUPERFAMILY PROTEIN YCLE"/>
    <property type="match status" value="1"/>
</dbReference>
<dbReference type="PANTHER" id="PTHR43798">
    <property type="entry name" value="MONOACYLGLYCEROL LIPASE"/>
    <property type="match status" value="1"/>
</dbReference>
<reference evidence="3" key="1">
    <citation type="submission" date="2016-07" db="EMBL/GenBank/DDBJ databases">
        <title>Microvirga ossetica sp. nov. a new species of rhizobia isolated from root nodules of the legume species Vicia alpestris Steven originated from North Ossetia region in the Caucasus.</title>
        <authorList>
            <person name="Safronova V.I."/>
            <person name="Kuznetsova I.G."/>
            <person name="Sazanova A.L."/>
            <person name="Belimov A."/>
            <person name="Andronov E."/>
            <person name="Osledkin Y.S."/>
            <person name="Onishchuk O.P."/>
            <person name="Kurchak O.N."/>
            <person name="Shaposhnikov A.I."/>
            <person name="Willems A."/>
            <person name="Tikhonovich I.A."/>
        </authorList>
    </citation>
    <scope>NUCLEOTIDE SEQUENCE [LARGE SCALE GENOMIC DNA]</scope>
    <source>
        <strain evidence="3">V5/3M</strain>
        <plasmid evidence="3">unnamed1</plasmid>
    </source>
</reference>
<dbReference type="SUPFAM" id="SSF53474">
    <property type="entry name" value="alpha/beta-Hydrolases"/>
    <property type="match status" value="1"/>
</dbReference>
<feature type="domain" description="AB hydrolase-1" evidence="2">
    <location>
        <begin position="19"/>
        <end position="243"/>
    </location>
</feature>